<evidence type="ECO:0000259" key="2">
    <source>
        <dbReference type="PROSITE" id="PS50878"/>
    </source>
</evidence>
<feature type="compositionally biased region" description="Basic and acidic residues" evidence="1">
    <location>
        <begin position="498"/>
        <end position="508"/>
    </location>
</feature>
<feature type="compositionally biased region" description="Polar residues" evidence="1">
    <location>
        <begin position="233"/>
        <end position="243"/>
    </location>
</feature>
<feature type="compositionally biased region" description="Polar residues" evidence="1">
    <location>
        <begin position="509"/>
        <end position="548"/>
    </location>
</feature>
<gene>
    <name evidence="3" type="ORF">NEZAVI_LOCUS15949</name>
</gene>
<protein>
    <recommendedName>
        <fullName evidence="2">Reverse transcriptase domain-containing protein</fullName>
    </recommendedName>
</protein>
<dbReference type="PANTHER" id="PTHR19446">
    <property type="entry name" value="REVERSE TRANSCRIPTASES"/>
    <property type="match status" value="1"/>
</dbReference>
<evidence type="ECO:0000256" key="1">
    <source>
        <dbReference type="SAM" id="MobiDB-lite"/>
    </source>
</evidence>
<accession>A0A9P0HU96</accession>
<dbReference type="SUPFAM" id="SSF56219">
    <property type="entry name" value="DNase I-like"/>
    <property type="match status" value="1"/>
</dbReference>
<dbReference type="InterPro" id="IPR000477">
    <property type="entry name" value="RT_dom"/>
</dbReference>
<feature type="region of interest" description="Disordered" evidence="1">
    <location>
        <begin position="486"/>
        <end position="593"/>
    </location>
</feature>
<keyword evidence="4" id="KW-1185">Reference proteome</keyword>
<feature type="region of interest" description="Disordered" evidence="1">
    <location>
        <begin position="166"/>
        <end position="278"/>
    </location>
</feature>
<dbReference type="EMBL" id="CAKMRH010000006">
    <property type="protein sequence ID" value="CAH1408420.1"/>
    <property type="molecule type" value="Genomic_DNA"/>
</dbReference>
<dbReference type="InterPro" id="IPR036691">
    <property type="entry name" value="Endo/exonu/phosph_ase_sf"/>
</dbReference>
<dbReference type="InterPro" id="IPR043502">
    <property type="entry name" value="DNA/RNA_pol_sf"/>
</dbReference>
<feature type="domain" description="Reverse transcriptase" evidence="2">
    <location>
        <begin position="1084"/>
        <end position="1353"/>
    </location>
</feature>
<feature type="compositionally biased region" description="Polar residues" evidence="1">
    <location>
        <begin position="185"/>
        <end position="198"/>
    </location>
</feature>
<dbReference type="Gene3D" id="3.60.10.10">
    <property type="entry name" value="Endonuclease/exonuclease/phosphatase"/>
    <property type="match status" value="1"/>
</dbReference>
<dbReference type="SUPFAM" id="SSF56672">
    <property type="entry name" value="DNA/RNA polymerases"/>
    <property type="match status" value="1"/>
</dbReference>
<evidence type="ECO:0000313" key="3">
    <source>
        <dbReference type="EMBL" id="CAH1408420.1"/>
    </source>
</evidence>
<dbReference type="Pfam" id="PF00078">
    <property type="entry name" value="RVT_1"/>
    <property type="match status" value="1"/>
</dbReference>
<feature type="compositionally biased region" description="Low complexity" evidence="1">
    <location>
        <begin position="251"/>
        <end position="264"/>
    </location>
</feature>
<organism evidence="3 4">
    <name type="scientific">Nezara viridula</name>
    <name type="common">Southern green stink bug</name>
    <name type="synonym">Cimex viridulus</name>
    <dbReference type="NCBI Taxonomy" id="85310"/>
    <lineage>
        <taxon>Eukaryota</taxon>
        <taxon>Metazoa</taxon>
        <taxon>Ecdysozoa</taxon>
        <taxon>Arthropoda</taxon>
        <taxon>Hexapoda</taxon>
        <taxon>Insecta</taxon>
        <taxon>Pterygota</taxon>
        <taxon>Neoptera</taxon>
        <taxon>Paraneoptera</taxon>
        <taxon>Hemiptera</taxon>
        <taxon>Heteroptera</taxon>
        <taxon>Panheteroptera</taxon>
        <taxon>Pentatomomorpha</taxon>
        <taxon>Pentatomoidea</taxon>
        <taxon>Pentatomidae</taxon>
        <taxon>Pentatominae</taxon>
        <taxon>Nezara</taxon>
    </lineage>
</organism>
<dbReference type="PROSITE" id="PS50878">
    <property type="entry name" value="RT_POL"/>
    <property type="match status" value="1"/>
</dbReference>
<dbReference type="GO" id="GO:0071897">
    <property type="term" value="P:DNA biosynthetic process"/>
    <property type="evidence" value="ECO:0007669"/>
    <property type="project" value="UniProtKB-ARBA"/>
</dbReference>
<comment type="caution">
    <text evidence="3">The sequence shown here is derived from an EMBL/GenBank/DDBJ whole genome shotgun (WGS) entry which is preliminary data.</text>
</comment>
<proteinExistence type="predicted"/>
<evidence type="ECO:0000313" key="4">
    <source>
        <dbReference type="Proteomes" id="UP001152798"/>
    </source>
</evidence>
<name>A0A9P0HU96_NEZVI</name>
<dbReference type="InterPro" id="IPR005135">
    <property type="entry name" value="Endo/exonuclease/phosphatase"/>
</dbReference>
<reference evidence="3" key="1">
    <citation type="submission" date="2022-01" db="EMBL/GenBank/DDBJ databases">
        <authorList>
            <person name="King R."/>
        </authorList>
    </citation>
    <scope>NUCLEOTIDE SEQUENCE</scope>
</reference>
<dbReference type="Pfam" id="PF14529">
    <property type="entry name" value="Exo_endo_phos_2"/>
    <property type="match status" value="1"/>
</dbReference>
<dbReference type="OrthoDB" id="418302at2759"/>
<dbReference type="CDD" id="cd01650">
    <property type="entry name" value="RT_nLTR_like"/>
    <property type="match status" value="1"/>
</dbReference>
<dbReference type="Proteomes" id="UP001152798">
    <property type="component" value="Unassembled WGS sequence"/>
</dbReference>
<sequence length="1505" mass="172959">MVQLLALSDNALWNWEAATKIIYFNNTPLIPVERIRYLGFHLDKRLTWNPHTRLKRHETARRFRLLQHLLDKHLAQSRYLSFHNILQNHPNPLVSNLASSSITHNPPRRLKRRWPLSTGNVPMEAKFKEDGSIDIAKEKEVIEEAVKDEKLKKKFLKVVDECDTSGMDSDKNISFDESDEETPFSEISETDSQYLTRRTLQKRHRNSAPGSAGNSPNKKKNKSAKTKQALKVNKQSKTSNNSAMKPDTKPSTNTSSNNSVTANNKINEITEPRTFTEPVPPPIYVSKIDNFIQFGQEIANLIGPTNFRCFSRVNDIKINTNTKDDYKKLINHLTALNHDFHCYQLKEDKTYRVVLRGLHSTTPTTAIKKDLEDIGHSKPIVVQCTKCQNLGHTKAYCHHSVRCVKCAGPHASNTCQKPLNEPPKCALCGEDHPATYRGCIIYKKLYKQRTYNLSLKEEQKNSTQAQVQAPELLNLAAFPQLPNKIIPQLTHNPSTSTDHPHQDSRHLYSDTTVKNQQPRRQTPQISKTKTQASKPKIQTSQSKTQISHIHSKSPRQQMPPHQIPIRVKLPPEHPTPVYSHPTAHIYSPSQVPRNPYRNSLQSLTMSTKPLAVLLWNANGLQNHRDELDIFLHDYHIDIALLTETHFTRRSYFYIRDYITYRSDHPDNTSHAGSCILIHKSLSHSLIPSAPTEAIQATSVIISTRPFHLTFSAVYCPPGHTLTYNLLESLFQSFGSRFIAGGDYNAKHQRWGCRSSNSRGNILSSVSTSNSYSVLSPMNPTYWPTSLKKRPDILDIFVTSQISSSHVTIKSLDDLSSDHSPVLLSLHTTFAPKPSSSPTLITGRVNWDNFRKDLENKLDLNIPLKTKRDIDTAIKELTTSISDKIKNNTSTNKTDNSQQTNLPQHIRILLREKRRARSKWHRTRYPSDKTYYNKLTNQLKAEIRKYKVQNLHNMTEKLTTCDKSLWLTTKKLLKFKDFNHPLITETQTWSRSDDEKSQIFAQHLSKTFNPHPDILNPTHLEFIEAELDTPLQLTPPPKAFHPSEISNIINRLPSRKAPGHDLITSQILKCLPKKAILFLTYIFNAVLRTTYFPDSWKLSIVKMIPKPTKPPEHPSSYRPISLLPIMGKILEKLILKRLYPILDSKHIIPDHQFGFRTSHSTIQQCHRVVDVVSSALERGMYCTGVFLDVEQAFDRVWHPGLMYKLREFLPPTYFLIIRSYLTDRYFKVNHNNAYSSLFTQSAGVPQGSILGPILYTVYTADIPTQSNTVITTYADDTCILSVNNDPLIASQTLQSHITSLEEWCKNWRIKINSNKSHQITFTLRRKPMTSCPTVSFNNTPLIPVEQIRYLGLHLDKRLTWNPHTRLKRLETARRFRLLQHLLDKRSKLSINYKRLVYMTIIRPIWTYGIELWGSTKPSNSSRIQSLQSKILRKILNAPYFVTNKIIHKDLNVPYVSDLAQSRYLSFHNKLQNHPNPLVSNLASSSIPDNPPRRLKRRWPREYRTLI</sequence>
<dbReference type="GO" id="GO:0003824">
    <property type="term" value="F:catalytic activity"/>
    <property type="evidence" value="ECO:0007669"/>
    <property type="project" value="InterPro"/>
</dbReference>